<comment type="caution">
    <text evidence="2">The sequence shown here is derived from an EMBL/GenBank/DDBJ whole genome shotgun (WGS) entry which is preliminary data.</text>
</comment>
<sequence length="133" mass="14787">MRISSEASDLDLVLIHRFLSEDAYWSKGVSRELINKALSNSLCFGGFVGTDQVAFGRVVTDFATFGYLKDIFVLPAFRGRGYGKQLVAAMLERLEREGVGTLMLATQDAHGLYRAFGFEPVEGSSKLMRRARL</sequence>
<dbReference type="PANTHER" id="PTHR43233:SF1">
    <property type="entry name" value="FAMILY N-ACETYLTRANSFERASE, PUTATIVE (AFU_ORTHOLOGUE AFUA_6G03350)-RELATED"/>
    <property type="match status" value="1"/>
</dbReference>
<accession>A0ABT2DK71</accession>
<evidence type="ECO:0000313" key="3">
    <source>
        <dbReference type="Proteomes" id="UP001206126"/>
    </source>
</evidence>
<dbReference type="Proteomes" id="UP001206126">
    <property type="component" value="Unassembled WGS sequence"/>
</dbReference>
<dbReference type="Pfam" id="PF00583">
    <property type="entry name" value="Acetyltransf_1"/>
    <property type="match status" value="1"/>
</dbReference>
<dbReference type="PROSITE" id="PS51186">
    <property type="entry name" value="GNAT"/>
    <property type="match status" value="1"/>
</dbReference>
<gene>
    <name evidence="2" type="ORF">NX774_23245</name>
</gene>
<name>A0ABT2DK71_9BURK</name>
<protein>
    <submittedName>
        <fullName evidence="2">GNAT family N-acetyltransferase</fullName>
    </submittedName>
</protein>
<keyword evidence="3" id="KW-1185">Reference proteome</keyword>
<dbReference type="InterPro" id="IPR053144">
    <property type="entry name" value="Acetyltransferase_Butenolide"/>
</dbReference>
<dbReference type="SUPFAM" id="SSF55729">
    <property type="entry name" value="Acyl-CoA N-acyltransferases (Nat)"/>
    <property type="match status" value="1"/>
</dbReference>
<evidence type="ECO:0000259" key="1">
    <source>
        <dbReference type="PROSITE" id="PS51186"/>
    </source>
</evidence>
<feature type="domain" description="N-acetyltransferase" evidence="1">
    <location>
        <begin position="1"/>
        <end position="133"/>
    </location>
</feature>
<dbReference type="InterPro" id="IPR000182">
    <property type="entry name" value="GNAT_dom"/>
</dbReference>
<proteinExistence type="predicted"/>
<evidence type="ECO:0000313" key="2">
    <source>
        <dbReference type="EMBL" id="MCS0810846.1"/>
    </source>
</evidence>
<dbReference type="PANTHER" id="PTHR43233">
    <property type="entry name" value="FAMILY N-ACETYLTRANSFERASE, PUTATIVE (AFU_ORTHOLOGUE AFUA_6G03350)-RELATED"/>
    <property type="match status" value="1"/>
</dbReference>
<dbReference type="Gene3D" id="3.40.630.30">
    <property type="match status" value="1"/>
</dbReference>
<organism evidence="2 3">
    <name type="scientific">Massilia agilis</name>
    <dbReference type="NCBI Taxonomy" id="1811226"/>
    <lineage>
        <taxon>Bacteria</taxon>
        <taxon>Pseudomonadati</taxon>
        <taxon>Pseudomonadota</taxon>
        <taxon>Betaproteobacteria</taxon>
        <taxon>Burkholderiales</taxon>
        <taxon>Oxalobacteraceae</taxon>
        <taxon>Telluria group</taxon>
        <taxon>Massilia</taxon>
    </lineage>
</organism>
<reference evidence="2 3" key="1">
    <citation type="submission" date="2022-08" db="EMBL/GenBank/DDBJ databases">
        <title>Reclassification of Massilia species as members of the genera Telluria, Duganella, Pseudoduganella, Mokoshia gen. nov. and Zemynaea gen. nov. using orthogonal and non-orthogonal genome-based approaches.</title>
        <authorList>
            <person name="Bowman J.P."/>
        </authorList>
    </citation>
    <scope>NUCLEOTIDE SEQUENCE [LARGE SCALE GENOMIC DNA]</scope>
    <source>
        <strain evidence="2 3">JCM 31605</strain>
    </source>
</reference>
<dbReference type="CDD" id="cd04301">
    <property type="entry name" value="NAT_SF"/>
    <property type="match status" value="1"/>
</dbReference>
<dbReference type="InterPro" id="IPR016181">
    <property type="entry name" value="Acyl_CoA_acyltransferase"/>
</dbReference>
<dbReference type="EMBL" id="JANUHB010000014">
    <property type="protein sequence ID" value="MCS0810846.1"/>
    <property type="molecule type" value="Genomic_DNA"/>
</dbReference>